<feature type="transmembrane region" description="Helical" evidence="1">
    <location>
        <begin position="44"/>
        <end position="67"/>
    </location>
</feature>
<protein>
    <recommendedName>
        <fullName evidence="4">DUF5337 domain-containing protein</fullName>
    </recommendedName>
</protein>
<name>A0A4R6ALU6_9RHOB</name>
<accession>A0A4R6ALU6</accession>
<dbReference type="EMBL" id="SNAA01000001">
    <property type="protein sequence ID" value="TDL84244.1"/>
    <property type="molecule type" value="Genomic_DNA"/>
</dbReference>
<evidence type="ECO:0000313" key="2">
    <source>
        <dbReference type="EMBL" id="TDL84244.1"/>
    </source>
</evidence>
<dbReference type="Proteomes" id="UP000295701">
    <property type="component" value="Unassembled WGS sequence"/>
</dbReference>
<dbReference type="RefSeq" id="WP_133395343.1">
    <property type="nucleotide sequence ID" value="NZ_SNAA01000001.1"/>
</dbReference>
<sequence>MSRDDRQLARARRARNVGVVMAITMIAWFGAQLVGGALGLPPRAVFVVDLAALAAFVWALVATFRIWQSGREDDR</sequence>
<comment type="caution">
    <text evidence="2">The sequence shown here is derived from an EMBL/GenBank/DDBJ whole genome shotgun (WGS) entry which is preliminary data.</text>
</comment>
<proteinExistence type="predicted"/>
<evidence type="ECO:0000256" key="1">
    <source>
        <dbReference type="SAM" id="Phobius"/>
    </source>
</evidence>
<keyword evidence="1" id="KW-0812">Transmembrane</keyword>
<reference evidence="2 3" key="1">
    <citation type="submission" date="2019-03" db="EMBL/GenBank/DDBJ databases">
        <title>Primorskyibacter sp. SS33 isolated from sediments.</title>
        <authorList>
            <person name="Xunke S."/>
        </authorList>
    </citation>
    <scope>NUCLEOTIDE SEQUENCE [LARGE SCALE GENOMIC DNA]</scope>
    <source>
        <strain evidence="2 3">SS33</strain>
    </source>
</reference>
<keyword evidence="1" id="KW-0472">Membrane</keyword>
<dbReference type="Pfam" id="PF17272">
    <property type="entry name" value="DUF5337"/>
    <property type="match status" value="1"/>
</dbReference>
<evidence type="ECO:0000313" key="3">
    <source>
        <dbReference type="Proteomes" id="UP000295701"/>
    </source>
</evidence>
<dbReference type="AlphaFoldDB" id="A0A4R6ALU6"/>
<gene>
    <name evidence="2" type="ORF">E2L08_01905</name>
</gene>
<evidence type="ECO:0008006" key="4">
    <source>
        <dbReference type="Google" id="ProtNLM"/>
    </source>
</evidence>
<keyword evidence="1" id="KW-1133">Transmembrane helix</keyword>
<feature type="transmembrane region" description="Helical" evidence="1">
    <location>
        <begin position="16"/>
        <end position="38"/>
    </location>
</feature>
<keyword evidence="3" id="KW-1185">Reference proteome</keyword>
<dbReference type="InterPro" id="IPR020308">
    <property type="entry name" value="Uncharacterised_Ynq1"/>
</dbReference>
<organism evidence="2 3">
    <name type="scientific">Palleronia sediminis</name>
    <dbReference type="NCBI Taxonomy" id="2547833"/>
    <lineage>
        <taxon>Bacteria</taxon>
        <taxon>Pseudomonadati</taxon>
        <taxon>Pseudomonadota</taxon>
        <taxon>Alphaproteobacteria</taxon>
        <taxon>Rhodobacterales</taxon>
        <taxon>Roseobacteraceae</taxon>
        <taxon>Palleronia</taxon>
    </lineage>
</organism>